<dbReference type="GeneID" id="14886726"/>
<organism evidence="1 2">
    <name type="scientific">Entamoeba invadens IP1</name>
    <dbReference type="NCBI Taxonomy" id="370355"/>
    <lineage>
        <taxon>Eukaryota</taxon>
        <taxon>Amoebozoa</taxon>
        <taxon>Evosea</taxon>
        <taxon>Archamoebae</taxon>
        <taxon>Mastigamoebida</taxon>
        <taxon>Entamoebidae</taxon>
        <taxon>Entamoeba</taxon>
    </lineage>
</organism>
<evidence type="ECO:0000313" key="2">
    <source>
        <dbReference type="Proteomes" id="UP000014680"/>
    </source>
</evidence>
<reference evidence="1 2" key="1">
    <citation type="submission" date="2012-10" db="EMBL/GenBank/DDBJ databases">
        <authorList>
            <person name="Zafar N."/>
            <person name="Inman J."/>
            <person name="Hall N."/>
            <person name="Lorenzi H."/>
            <person name="Caler E."/>
        </authorList>
    </citation>
    <scope>NUCLEOTIDE SEQUENCE [LARGE SCALE GENOMIC DNA]</scope>
    <source>
        <strain evidence="1 2">IP1</strain>
    </source>
</reference>
<dbReference type="EMBL" id="KB206788">
    <property type="protein sequence ID" value="ELP87767.1"/>
    <property type="molecule type" value="Genomic_DNA"/>
</dbReference>
<keyword evidence="2" id="KW-1185">Reference proteome</keyword>
<dbReference type="RefSeq" id="XP_004254538.1">
    <property type="nucleotide sequence ID" value="XM_004254490.1"/>
</dbReference>
<name>A0A0A1U142_ENTIV</name>
<dbReference type="KEGG" id="eiv:EIN_411200"/>
<dbReference type="AlphaFoldDB" id="A0A0A1U142"/>
<accession>A0A0A1U142</accession>
<dbReference type="OrthoDB" id="27530at2759"/>
<dbReference type="OMA" id="VYDNIIP"/>
<proteinExistence type="predicted"/>
<evidence type="ECO:0000313" key="1">
    <source>
        <dbReference type="EMBL" id="ELP87767.1"/>
    </source>
</evidence>
<dbReference type="VEuPathDB" id="AmoebaDB:EIN_411200"/>
<gene>
    <name evidence="1" type="ORF">EIN_411200</name>
</gene>
<protein>
    <submittedName>
        <fullName evidence="1">Uncharacterized protein</fullName>
    </submittedName>
</protein>
<dbReference type="Proteomes" id="UP000014680">
    <property type="component" value="Unassembled WGS sequence"/>
</dbReference>
<sequence>MCEYTSPYVKQNVLRSFTLPAEIKLNNNEETSPRKTPLNKRLPVLRKSRENRNNFTLQQTLCVCLLSPFCKVSVHKPTRRSSVTEQFFRISSLQFPDGTSIDVASFLKARCDTMYYSDLKSGVSDKTATRRYQNNKKIEMIHFLSDLLFMCGYEVNSSCKGGKIGMNVLEGINSVQWGQCVIVYDNIIPKLIEANHMLLKSTIDSENDYVVDSTVFNGNFFYKC</sequence>